<accession>A0A1L0CKY7</accession>
<protein>
    <submittedName>
        <fullName evidence="1">Uncharacterized protein</fullName>
    </submittedName>
</protein>
<keyword evidence="2" id="KW-1185">Reference proteome</keyword>
<dbReference type="VEuPathDB" id="FungiDB:HGUI_01725"/>
<dbReference type="EMBL" id="FQNF01000025">
    <property type="protein sequence ID" value="SGZ39525.1"/>
    <property type="molecule type" value="Genomic_DNA"/>
</dbReference>
<organism evidence="1 2">
    <name type="scientific">Hanseniaspora guilliermondii</name>
    <dbReference type="NCBI Taxonomy" id="56406"/>
    <lineage>
        <taxon>Eukaryota</taxon>
        <taxon>Fungi</taxon>
        <taxon>Dikarya</taxon>
        <taxon>Ascomycota</taxon>
        <taxon>Saccharomycotina</taxon>
        <taxon>Saccharomycetes</taxon>
        <taxon>Saccharomycodales</taxon>
        <taxon>Saccharomycodaceae</taxon>
        <taxon>Hanseniaspora</taxon>
    </lineage>
</organism>
<reference evidence="2" key="1">
    <citation type="submission" date="2016-11" db="EMBL/GenBank/DDBJ databases">
        <authorList>
            <person name="Guldener U."/>
        </authorList>
    </citation>
    <scope>NUCLEOTIDE SEQUENCE [LARGE SCALE GENOMIC DNA]</scope>
</reference>
<gene>
    <name evidence="1" type="ORF">HGUI_01725</name>
</gene>
<evidence type="ECO:0000313" key="1">
    <source>
        <dbReference type="EMBL" id="SGZ39525.1"/>
    </source>
</evidence>
<sequence length="245" mass="28636">MNSTEDNIFGEFVDFTASKKSLKTKIDKDINLLIDELDLDIKLIQNNIKKSETNTDIKDFFEAGSSDRQRCQIIYDQVFNSSFYNHQNSTNDLDHILLNSHTYKHLINILTPYLKSKVVSLQKTTSTAKHIQEHDTSINTYINDYIEKIMTTINQLDITFTDEAELDAYFLSLKNAYMNLIIKNNNHLSVLTDHKVLEMTLQLIKEKIVTQNLLRDNDVYKTVVRNFIEQSNKKHINKLKKELNR</sequence>
<dbReference type="OrthoDB" id="3973055at2759"/>
<dbReference type="Proteomes" id="UP000183365">
    <property type="component" value="Unassembled WGS sequence"/>
</dbReference>
<name>A0A1L0CKY7_9ASCO</name>
<proteinExistence type="predicted"/>
<dbReference type="AlphaFoldDB" id="A0A1L0CKY7"/>
<evidence type="ECO:0000313" key="2">
    <source>
        <dbReference type="Proteomes" id="UP000183365"/>
    </source>
</evidence>